<dbReference type="HOGENOM" id="CLU_2413020_0_0_1"/>
<evidence type="ECO:0000313" key="1">
    <source>
        <dbReference type="EMBL" id="CCD50196.1"/>
    </source>
</evidence>
<reference evidence="2" key="1">
    <citation type="journal article" date="2011" name="PLoS Genet.">
        <title>Genomic analysis of the necrotrophic fungal pathogens Sclerotinia sclerotiorum and Botrytis cinerea.</title>
        <authorList>
            <person name="Amselem J."/>
            <person name="Cuomo C.A."/>
            <person name="van Kan J.A."/>
            <person name="Viaud M."/>
            <person name="Benito E.P."/>
            <person name="Couloux A."/>
            <person name="Coutinho P.M."/>
            <person name="de Vries R.P."/>
            <person name="Dyer P.S."/>
            <person name="Fillinger S."/>
            <person name="Fournier E."/>
            <person name="Gout L."/>
            <person name="Hahn M."/>
            <person name="Kohn L."/>
            <person name="Lapalu N."/>
            <person name="Plummer K.M."/>
            <person name="Pradier J.M."/>
            <person name="Quevillon E."/>
            <person name="Sharon A."/>
            <person name="Simon A."/>
            <person name="ten Have A."/>
            <person name="Tudzynski B."/>
            <person name="Tudzynski P."/>
            <person name="Wincker P."/>
            <person name="Andrew M."/>
            <person name="Anthouard V."/>
            <person name="Beever R.E."/>
            <person name="Beffa R."/>
            <person name="Benoit I."/>
            <person name="Bouzid O."/>
            <person name="Brault B."/>
            <person name="Chen Z."/>
            <person name="Choquer M."/>
            <person name="Collemare J."/>
            <person name="Cotton P."/>
            <person name="Danchin E.G."/>
            <person name="Da Silva C."/>
            <person name="Gautier A."/>
            <person name="Giraud C."/>
            <person name="Giraud T."/>
            <person name="Gonzalez C."/>
            <person name="Grossetete S."/>
            <person name="Guldener U."/>
            <person name="Henrissat B."/>
            <person name="Howlett B.J."/>
            <person name="Kodira C."/>
            <person name="Kretschmer M."/>
            <person name="Lappartient A."/>
            <person name="Leroch M."/>
            <person name="Levis C."/>
            <person name="Mauceli E."/>
            <person name="Neuveglise C."/>
            <person name="Oeser B."/>
            <person name="Pearson M."/>
            <person name="Poulain J."/>
            <person name="Poussereau N."/>
            <person name="Quesneville H."/>
            <person name="Rascle C."/>
            <person name="Schumacher J."/>
            <person name="Segurens B."/>
            <person name="Sexton A."/>
            <person name="Silva E."/>
            <person name="Sirven C."/>
            <person name="Soanes D.M."/>
            <person name="Talbot N.J."/>
            <person name="Templeton M."/>
            <person name="Yandava C."/>
            <person name="Yarden O."/>
            <person name="Zeng Q."/>
            <person name="Rollins J.A."/>
            <person name="Lebrun M.H."/>
            <person name="Dickman M."/>
        </authorList>
    </citation>
    <scope>NUCLEOTIDE SEQUENCE [LARGE SCALE GENOMIC DNA]</scope>
    <source>
        <strain evidence="2">T4</strain>
    </source>
</reference>
<evidence type="ECO:0000313" key="2">
    <source>
        <dbReference type="Proteomes" id="UP000008177"/>
    </source>
</evidence>
<sequence length="92" mass="10229">MPTNTENIPRQRRISLSVNDPALIRSDKEPPPTKSSLFLNLSSLPLSSYGLVRFKCVHIINSEIPFTISAQGFDIERPEMLVESLKASTPCS</sequence>
<proteinExistence type="predicted"/>
<accession>G2YEJ8</accession>
<dbReference type="EMBL" id="FQ790324">
    <property type="protein sequence ID" value="CCD50196.1"/>
    <property type="molecule type" value="Genomic_DNA"/>
</dbReference>
<gene>
    <name evidence="1" type="ORF">BofuT4_uP091550.1</name>
</gene>
<dbReference type="InParanoid" id="G2YEJ8"/>
<organism evidence="1 2">
    <name type="scientific">Botryotinia fuckeliana (strain T4)</name>
    <name type="common">Noble rot fungus</name>
    <name type="synonym">Botrytis cinerea</name>
    <dbReference type="NCBI Taxonomy" id="999810"/>
    <lineage>
        <taxon>Eukaryota</taxon>
        <taxon>Fungi</taxon>
        <taxon>Dikarya</taxon>
        <taxon>Ascomycota</taxon>
        <taxon>Pezizomycotina</taxon>
        <taxon>Leotiomycetes</taxon>
        <taxon>Helotiales</taxon>
        <taxon>Sclerotiniaceae</taxon>
        <taxon>Botrytis</taxon>
    </lineage>
</organism>
<dbReference type="Proteomes" id="UP000008177">
    <property type="component" value="Unplaced contigs"/>
</dbReference>
<dbReference type="AlphaFoldDB" id="G2YEJ8"/>
<protein>
    <submittedName>
        <fullName evidence="1">Uncharacterized protein</fullName>
    </submittedName>
</protein>
<name>G2YEJ8_BOTF4</name>